<dbReference type="EC" id="3.6.4.-" evidence="9"/>
<evidence type="ECO:0000256" key="5">
    <source>
        <dbReference type="ARBA" id="ARBA00022840"/>
    </source>
</evidence>
<comment type="caution">
    <text evidence="11">The sequence shown here is derived from an EMBL/GenBank/DDBJ whole genome shotgun (WGS) entry which is preliminary data.</text>
</comment>
<dbReference type="InterPro" id="IPR004605">
    <property type="entry name" value="DNA_helicase_Holl-junc_RuvB"/>
</dbReference>
<keyword evidence="1 9" id="KW-0963">Cytoplasm</keyword>
<feature type="binding site" evidence="9">
    <location>
        <position position="222"/>
    </location>
    <ligand>
        <name>ATP</name>
        <dbReference type="ChEBI" id="CHEBI:30616"/>
    </ligand>
</feature>
<comment type="similarity">
    <text evidence="9">Belongs to the RuvB family.</text>
</comment>
<keyword evidence="5 9" id="KW-0067">ATP-binding</keyword>
<dbReference type="InterPro" id="IPR036390">
    <property type="entry name" value="WH_DNA-bd_sf"/>
</dbReference>
<keyword evidence="6 9" id="KW-0238">DNA-binding</keyword>
<feature type="binding site" evidence="9">
    <location>
        <begin position="132"/>
        <end position="134"/>
    </location>
    <ligand>
        <name>ATP</name>
        <dbReference type="ChEBI" id="CHEBI:30616"/>
    </ligand>
</feature>
<feature type="binding site" evidence="9">
    <location>
        <position position="70"/>
    </location>
    <ligand>
        <name>ATP</name>
        <dbReference type="ChEBI" id="CHEBI:30616"/>
    </ligand>
</feature>
<dbReference type="EMBL" id="JACRTK010000002">
    <property type="protein sequence ID" value="MBC8590409.1"/>
    <property type="molecule type" value="Genomic_DNA"/>
</dbReference>
<feature type="binding site" evidence="9">
    <location>
        <position position="25"/>
    </location>
    <ligand>
        <name>ATP</name>
        <dbReference type="ChEBI" id="CHEBI:30616"/>
    </ligand>
</feature>
<feature type="region of interest" description="Small ATPAse domain (RuvB-S)" evidence="9">
    <location>
        <begin position="186"/>
        <end position="256"/>
    </location>
</feature>
<dbReference type="NCBIfam" id="TIGR00635">
    <property type="entry name" value="ruvB"/>
    <property type="match status" value="1"/>
</dbReference>
<dbReference type="InterPro" id="IPR041445">
    <property type="entry name" value="AAA_lid_4"/>
</dbReference>
<feature type="binding site" evidence="9">
    <location>
        <position position="319"/>
    </location>
    <ligand>
        <name>DNA</name>
        <dbReference type="ChEBI" id="CHEBI:16991"/>
    </ligand>
</feature>
<dbReference type="Gene3D" id="1.10.8.60">
    <property type="match status" value="1"/>
</dbReference>
<keyword evidence="11" id="KW-0347">Helicase</keyword>
<evidence type="ECO:0000256" key="7">
    <source>
        <dbReference type="ARBA" id="ARBA00023172"/>
    </source>
</evidence>
<dbReference type="Gene3D" id="1.10.10.10">
    <property type="entry name" value="Winged helix-like DNA-binding domain superfamily/Winged helix DNA-binding domain"/>
    <property type="match status" value="1"/>
</dbReference>
<dbReference type="NCBIfam" id="NF000868">
    <property type="entry name" value="PRK00080.1"/>
    <property type="match status" value="1"/>
</dbReference>
<evidence type="ECO:0000256" key="6">
    <source>
        <dbReference type="ARBA" id="ARBA00023125"/>
    </source>
</evidence>
<name>A0A926F1X1_9FIRM</name>
<comment type="function">
    <text evidence="9">The RuvA-RuvB-RuvC complex processes Holliday junction (HJ) DNA during genetic recombination and DNA repair, while the RuvA-RuvB complex plays an important role in the rescue of blocked DNA replication forks via replication fork reversal (RFR). RuvA specifically binds to HJ cruciform DNA, conferring on it an open structure. The RuvB hexamer acts as an ATP-dependent pump, pulling dsDNA into and through the RuvAB complex. RuvB forms 2 homohexamers on either side of HJ DNA bound by 1 or 2 RuvA tetramers; 4 subunits per hexamer contact DNA at a time. Coordinated motions by a converter formed by DNA-disengaged RuvB subunits stimulates ATP hydrolysis and nucleotide exchange. Immobilization of the converter enables RuvB to convert the ATP-contained energy into a lever motion, pulling 2 nucleotides of DNA out of the RuvA tetramer per ATP hydrolyzed, thus driving DNA branch migration. The RuvB motors rotate together with the DNA substrate, which together with the progressing nucleotide cycle form the mechanistic basis for DNA recombination by continuous HJ branch migration. Branch migration allows RuvC to scan DNA until it finds its consensus sequence, where it cleaves and resolves cruciform DNA.</text>
</comment>
<evidence type="ECO:0000256" key="3">
    <source>
        <dbReference type="ARBA" id="ARBA00022763"/>
    </source>
</evidence>
<dbReference type="GO" id="GO:0006281">
    <property type="term" value="P:DNA repair"/>
    <property type="evidence" value="ECO:0007669"/>
    <property type="project" value="UniProtKB-UniRule"/>
</dbReference>
<evidence type="ECO:0000313" key="12">
    <source>
        <dbReference type="Proteomes" id="UP000601522"/>
    </source>
</evidence>
<feature type="binding site" evidence="9">
    <location>
        <position position="69"/>
    </location>
    <ligand>
        <name>ATP</name>
        <dbReference type="ChEBI" id="CHEBI:30616"/>
    </ligand>
</feature>
<feature type="binding site" evidence="9">
    <location>
        <position position="185"/>
    </location>
    <ligand>
        <name>ATP</name>
        <dbReference type="ChEBI" id="CHEBI:30616"/>
    </ligand>
</feature>
<evidence type="ECO:0000256" key="1">
    <source>
        <dbReference type="ARBA" id="ARBA00022490"/>
    </source>
</evidence>
<dbReference type="GO" id="GO:0000400">
    <property type="term" value="F:four-way junction DNA binding"/>
    <property type="evidence" value="ECO:0007669"/>
    <property type="project" value="UniProtKB-UniRule"/>
</dbReference>
<dbReference type="GO" id="GO:0005524">
    <property type="term" value="F:ATP binding"/>
    <property type="evidence" value="ECO:0007669"/>
    <property type="project" value="UniProtKB-UniRule"/>
</dbReference>
<feature type="binding site" evidence="9">
    <location>
        <position position="24"/>
    </location>
    <ligand>
        <name>ATP</name>
        <dbReference type="ChEBI" id="CHEBI:30616"/>
    </ligand>
</feature>
<organism evidence="11 12">
    <name type="scientific">Wansuia hejianensis</name>
    <dbReference type="NCBI Taxonomy" id="2763667"/>
    <lineage>
        <taxon>Bacteria</taxon>
        <taxon>Bacillati</taxon>
        <taxon>Bacillota</taxon>
        <taxon>Clostridia</taxon>
        <taxon>Lachnospirales</taxon>
        <taxon>Lachnospiraceae</taxon>
        <taxon>Wansuia</taxon>
    </lineage>
</organism>
<feature type="binding site" evidence="9">
    <location>
        <position position="295"/>
    </location>
    <ligand>
        <name>DNA</name>
        <dbReference type="ChEBI" id="CHEBI:16991"/>
    </ligand>
</feature>
<evidence type="ECO:0000256" key="2">
    <source>
        <dbReference type="ARBA" id="ARBA00022741"/>
    </source>
</evidence>
<dbReference type="SUPFAM" id="SSF52540">
    <property type="entry name" value="P-loop containing nucleoside triphosphate hydrolases"/>
    <property type="match status" value="1"/>
</dbReference>
<comment type="caution">
    <text evidence="9">Lacks conserved residue(s) required for the propagation of feature annotation.</text>
</comment>
<dbReference type="PANTHER" id="PTHR42848">
    <property type="match status" value="1"/>
</dbReference>
<dbReference type="CDD" id="cd00009">
    <property type="entry name" value="AAA"/>
    <property type="match status" value="1"/>
</dbReference>
<accession>A0A926F1X1</accession>
<comment type="domain">
    <text evidence="9">Has 3 domains, the large (RuvB-L) and small ATPase (RuvB-S) domains and the C-terminal head (RuvB-H) domain. The head domain binds DNA, while the ATPase domains jointly bind ATP, ADP or are empty depending on the state of the subunit in the translocation cycle. During a single DNA translocation step the structure of each domain remains the same, but their relative positions change.</text>
</comment>
<dbReference type="Pfam" id="PF17864">
    <property type="entry name" value="AAA_lid_4"/>
    <property type="match status" value="1"/>
</dbReference>
<feature type="binding site" evidence="9">
    <location>
        <position position="70"/>
    </location>
    <ligand>
        <name>Mg(2+)</name>
        <dbReference type="ChEBI" id="CHEBI:18420"/>
    </ligand>
</feature>
<gene>
    <name evidence="9 11" type="primary">ruvB</name>
    <name evidence="11" type="ORF">H8689_04615</name>
</gene>
<keyword evidence="4 9" id="KW-0378">Hydrolase</keyword>
<dbReference type="InterPro" id="IPR003593">
    <property type="entry name" value="AAA+_ATPase"/>
</dbReference>
<dbReference type="InterPro" id="IPR008824">
    <property type="entry name" value="RuvB-like_N"/>
</dbReference>
<dbReference type="PANTHER" id="PTHR42848:SF1">
    <property type="entry name" value="HOLLIDAY JUNCTION BRANCH MIGRATION COMPLEX SUBUNIT RUVB"/>
    <property type="match status" value="1"/>
</dbReference>
<feature type="region of interest" description="Head domain (RuvB-H)" evidence="9">
    <location>
        <begin position="259"/>
        <end position="335"/>
    </location>
</feature>
<reference evidence="11 12" key="1">
    <citation type="submission" date="2020-08" db="EMBL/GenBank/DDBJ databases">
        <title>Genome public.</title>
        <authorList>
            <person name="Liu C."/>
            <person name="Sun Q."/>
        </authorList>
    </citation>
    <scope>NUCLEOTIDE SEQUENCE [LARGE SCALE GENOMIC DNA]</scope>
    <source>
        <strain evidence="11 12">NSJ-26</strain>
    </source>
</reference>
<keyword evidence="8 9" id="KW-0234">DNA repair</keyword>
<evidence type="ECO:0000313" key="11">
    <source>
        <dbReference type="EMBL" id="MBC8590409.1"/>
    </source>
</evidence>
<dbReference type="InterPro" id="IPR027417">
    <property type="entry name" value="P-loop_NTPase"/>
</dbReference>
<dbReference type="Pfam" id="PF05496">
    <property type="entry name" value="RuvB_N"/>
    <property type="match status" value="1"/>
</dbReference>
<feature type="binding site" evidence="9">
    <location>
        <position position="314"/>
    </location>
    <ligand>
        <name>DNA</name>
        <dbReference type="ChEBI" id="CHEBI:16991"/>
    </ligand>
</feature>
<feature type="domain" description="AAA+ ATPase" evidence="10">
    <location>
        <begin position="55"/>
        <end position="186"/>
    </location>
</feature>
<dbReference type="GO" id="GO:0009378">
    <property type="term" value="F:four-way junction helicase activity"/>
    <property type="evidence" value="ECO:0007669"/>
    <property type="project" value="InterPro"/>
</dbReference>
<evidence type="ECO:0000256" key="4">
    <source>
        <dbReference type="ARBA" id="ARBA00022801"/>
    </source>
</evidence>
<keyword evidence="7 9" id="KW-0233">DNA recombination</keyword>
<dbReference type="Proteomes" id="UP000601522">
    <property type="component" value="Unassembled WGS sequence"/>
</dbReference>
<comment type="subunit">
    <text evidence="9">Homohexamer. Forms an RuvA(8)-RuvB(12)-Holliday junction (HJ) complex. HJ DNA is sandwiched between 2 RuvA tetramers; dsDNA enters through RuvA and exits via RuvB. An RuvB hexamer assembles on each DNA strand where it exits the tetramer. Each RuvB hexamer is contacted by two RuvA subunits (via domain III) on 2 adjacent RuvB subunits; this complex drives branch migration. In the full resolvosome a probable DNA-RuvA(4)-RuvB(12)-RuvC(2) complex forms which resolves the HJ.</text>
</comment>
<protein>
    <recommendedName>
        <fullName evidence="9">Holliday junction branch migration complex subunit RuvB</fullName>
        <ecNumber evidence="9">3.6.4.-</ecNumber>
    </recommendedName>
</protein>
<comment type="subcellular location">
    <subcellularLocation>
        <location evidence="9">Cytoplasm</location>
    </subcellularLocation>
</comment>
<feature type="binding site" evidence="9">
    <location>
        <position position="71"/>
    </location>
    <ligand>
        <name>ATP</name>
        <dbReference type="ChEBI" id="CHEBI:30616"/>
    </ligand>
</feature>
<dbReference type="AlphaFoldDB" id="A0A926F1X1"/>
<dbReference type="GO" id="GO:0005737">
    <property type="term" value="C:cytoplasm"/>
    <property type="evidence" value="ECO:0007669"/>
    <property type="project" value="UniProtKB-SubCell"/>
</dbReference>
<dbReference type="SMART" id="SM00382">
    <property type="entry name" value="AAA"/>
    <property type="match status" value="1"/>
</dbReference>
<dbReference type="GO" id="GO:0048476">
    <property type="term" value="C:Holliday junction resolvase complex"/>
    <property type="evidence" value="ECO:0007669"/>
    <property type="project" value="UniProtKB-UniRule"/>
</dbReference>
<comment type="catalytic activity">
    <reaction evidence="9">
        <text>ATP + H2O = ADP + phosphate + H(+)</text>
        <dbReference type="Rhea" id="RHEA:13065"/>
        <dbReference type="ChEBI" id="CHEBI:15377"/>
        <dbReference type="ChEBI" id="CHEBI:15378"/>
        <dbReference type="ChEBI" id="CHEBI:30616"/>
        <dbReference type="ChEBI" id="CHEBI:43474"/>
        <dbReference type="ChEBI" id="CHEBI:456216"/>
    </reaction>
</comment>
<keyword evidence="2 9" id="KW-0547">Nucleotide-binding</keyword>
<dbReference type="Gene3D" id="3.40.50.300">
    <property type="entry name" value="P-loop containing nucleotide triphosphate hydrolases"/>
    <property type="match status" value="1"/>
</dbReference>
<dbReference type="SUPFAM" id="SSF46785">
    <property type="entry name" value="Winged helix' DNA-binding domain"/>
    <property type="match status" value="1"/>
</dbReference>
<proteinExistence type="inferred from homology"/>
<keyword evidence="12" id="KW-1185">Reference proteome</keyword>
<dbReference type="HAMAP" id="MF_00016">
    <property type="entry name" value="DNA_HJ_migration_RuvB"/>
    <property type="match status" value="1"/>
</dbReference>
<evidence type="ECO:0000256" key="9">
    <source>
        <dbReference type="HAMAP-Rule" id="MF_00016"/>
    </source>
</evidence>
<evidence type="ECO:0000256" key="8">
    <source>
        <dbReference type="ARBA" id="ARBA00023204"/>
    </source>
</evidence>
<dbReference type="InterPro" id="IPR036388">
    <property type="entry name" value="WH-like_DNA-bd_sf"/>
</dbReference>
<keyword evidence="3 9" id="KW-0227">DNA damage</keyword>
<sequence>MVEDNNRIISGAIREEDLDGEISLRPKWLHEYIGQDKAKEKLNIFIQAAKGRNESLDHVLLYGPPGLGKTTLANIIANEMGVNLRVTSGPAIERPGDLASILTNLGEDDVLFIDEIHRINRTVEEILYPAMEDFALDIIIGKGPSARSVRLDLSRFTLIGATTRAGLLTSPLRDRFGVMLNLELYDIHSLKDIIIRSSSILKIKIEEEGALEIARRSRGTPRIANRLLKRVRDYAQVIEDGIITWEVAKKGLEILEVDELGLDAVDRKLLIALIQNFGGGPVGIDTLSAATGEERATIEDVYEPYLLQIGFINRTPRGRMATKKSYEHFNIPFNE</sequence>
<dbReference type="GO" id="GO:0016787">
    <property type="term" value="F:hydrolase activity"/>
    <property type="evidence" value="ECO:0007669"/>
    <property type="project" value="UniProtKB-KW"/>
</dbReference>
<dbReference type="RefSeq" id="WP_249323253.1">
    <property type="nucleotide sequence ID" value="NZ_JACRTK010000002.1"/>
</dbReference>
<feature type="binding site" evidence="9">
    <location>
        <position position="66"/>
    </location>
    <ligand>
        <name>ATP</name>
        <dbReference type="ChEBI" id="CHEBI:30616"/>
    </ligand>
</feature>
<dbReference type="GO" id="GO:0006310">
    <property type="term" value="P:DNA recombination"/>
    <property type="evidence" value="ECO:0007669"/>
    <property type="project" value="UniProtKB-UniRule"/>
</dbReference>
<evidence type="ECO:0000259" key="10">
    <source>
        <dbReference type="SMART" id="SM00382"/>
    </source>
</evidence>
<feature type="binding site" evidence="9">
    <location>
        <position position="175"/>
    </location>
    <ligand>
        <name>ATP</name>
        <dbReference type="ChEBI" id="CHEBI:30616"/>
    </ligand>
</feature>
<dbReference type="Pfam" id="PF05491">
    <property type="entry name" value="WHD_RuvB"/>
    <property type="match status" value="1"/>
</dbReference>
<dbReference type="InterPro" id="IPR008823">
    <property type="entry name" value="RuvB_wg_C"/>
</dbReference>